<evidence type="ECO:0000313" key="2">
    <source>
        <dbReference type="EMBL" id="MED6173487.1"/>
    </source>
</evidence>
<sequence length="134" mass="14484">MRVGGGEGRQAVVEKAGENVAETNMAQYDSFVFRGQNEENEGEKSGLPLNKGPTNSDSNSCPYPGVSGLAPARPTFITLGFKNCLCKVRGGRVPKRPKQKTQMKKHKSVKVAPNLEGRSLSTRILRSGAKPKLK</sequence>
<reference evidence="2 3" key="1">
    <citation type="journal article" date="2023" name="Plants (Basel)">
        <title>Bridging the Gap: Combining Genomics and Transcriptomics Approaches to Understand Stylosanthes scabra, an Orphan Legume from the Brazilian Caatinga.</title>
        <authorList>
            <person name="Ferreira-Neto J.R.C."/>
            <person name="da Silva M.D."/>
            <person name="Binneck E."/>
            <person name="de Melo N.F."/>
            <person name="da Silva R.H."/>
            <person name="de Melo A.L.T.M."/>
            <person name="Pandolfi V."/>
            <person name="Bustamante F.O."/>
            <person name="Brasileiro-Vidal A.C."/>
            <person name="Benko-Iseppon A.M."/>
        </authorList>
    </citation>
    <scope>NUCLEOTIDE SEQUENCE [LARGE SCALE GENOMIC DNA]</scope>
    <source>
        <tissue evidence="2">Leaves</tissue>
    </source>
</reference>
<gene>
    <name evidence="2" type="ORF">PIB30_059934</name>
</gene>
<comment type="caution">
    <text evidence="2">The sequence shown here is derived from an EMBL/GenBank/DDBJ whole genome shotgun (WGS) entry which is preliminary data.</text>
</comment>
<evidence type="ECO:0000256" key="1">
    <source>
        <dbReference type="SAM" id="MobiDB-lite"/>
    </source>
</evidence>
<feature type="region of interest" description="Disordered" evidence="1">
    <location>
        <begin position="91"/>
        <end position="134"/>
    </location>
</feature>
<protein>
    <submittedName>
        <fullName evidence="2">Uncharacterized protein</fullName>
    </submittedName>
</protein>
<organism evidence="2 3">
    <name type="scientific">Stylosanthes scabra</name>
    <dbReference type="NCBI Taxonomy" id="79078"/>
    <lineage>
        <taxon>Eukaryota</taxon>
        <taxon>Viridiplantae</taxon>
        <taxon>Streptophyta</taxon>
        <taxon>Embryophyta</taxon>
        <taxon>Tracheophyta</taxon>
        <taxon>Spermatophyta</taxon>
        <taxon>Magnoliopsida</taxon>
        <taxon>eudicotyledons</taxon>
        <taxon>Gunneridae</taxon>
        <taxon>Pentapetalae</taxon>
        <taxon>rosids</taxon>
        <taxon>fabids</taxon>
        <taxon>Fabales</taxon>
        <taxon>Fabaceae</taxon>
        <taxon>Papilionoideae</taxon>
        <taxon>50 kb inversion clade</taxon>
        <taxon>dalbergioids sensu lato</taxon>
        <taxon>Dalbergieae</taxon>
        <taxon>Pterocarpus clade</taxon>
        <taxon>Stylosanthes</taxon>
    </lineage>
</organism>
<accession>A0ABU6VKM8</accession>
<keyword evidence="3" id="KW-1185">Reference proteome</keyword>
<feature type="region of interest" description="Disordered" evidence="1">
    <location>
        <begin position="31"/>
        <end position="60"/>
    </location>
</feature>
<dbReference type="EMBL" id="JASCZI010151557">
    <property type="protein sequence ID" value="MED6173487.1"/>
    <property type="molecule type" value="Genomic_DNA"/>
</dbReference>
<name>A0ABU6VKM8_9FABA</name>
<dbReference type="Proteomes" id="UP001341840">
    <property type="component" value="Unassembled WGS sequence"/>
</dbReference>
<proteinExistence type="predicted"/>
<evidence type="ECO:0000313" key="3">
    <source>
        <dbReference type="Proteomes" id="UP001341840"/>
    </source>
</evidence>
<feature type="compositionally biased region" description="Basic residues" evidence="1">
    <location>
        <begin position="91"/>
        <end position="109"/>
    </location>
</feature>